<dbReference type="InterPro" id="IPR006657">
    <property type="entry name" value="MoPterin_dinucl-bd_dom"/>
</dbReference>
<evidence type="ECO:0000256" key="6">
    <source>
        <dbReference type="ARBA" id="ARBA00023002"/>
    </source>
</evidence>
<dbReference type="SMART" id="SM00926">
    <property type="entry name" value="Molybdop_Fe4S4"/>
    <property type="match status" value="1"/>
</dbReference>
<dbReference type="AlphaFoldDB" id="A0A9D6V1I7"/>
<evidence type="ECO:0000259" key="9">
    <source>
        <dbReference type="PROSITE" id="PS51669"/>
    </source>
</evidence>
<reference evidence="10" key="1">
    <citation type="submission" date="2020-07" db="EMBL/GenBank/DDBJ databases">
        <title>Huge and variable diversity of episymbiotic CPR bacteria and DPANN archaea in groundwater ecosystems.</title>
        <authorList>
            <person name="He C.Y."/>
            <person name="Keren R."/>
            <person name="Whittaker M."/>
            <person name="Farag I.F."/>
            <person name="Doudna J."/>
            <person name="Cate J.H.D."/>
            <person name="Banfield J.F."/>
        </authorList>
    </citation>
    <scope>NUCLEOTIDE SEQUENCE</scope>
    <source>
        <strain evidence="10">NC_groundwater_1664_Pr3_B-0.1um_52_9</strain>
    </source>
</reference>
<evidence type="ECO:0000256" key="7">
    <source>
        <dbReference type="ARBA" id="ARBA00023004"/>
    </source>
</evidence>
<gene>
    <name evidence="10" type="ORF">HY912_12745</name>
</gene>
<keyword evidence="4" id="KW-0479">Metal-binding</keyword>
<dbReference type="InterPro" id="IPR006656">
    <property type="entry name" value="Mopterin_OxRdtase"/>
</dbReference>
<dbReference type="Pfam" id="PF04879">
    <property type="entry name" value="Molybdop_Fe4S4"/>
    <property type="match status" value="1"/>
</dbReference>
<dbReference type="PROSITE" id="PS51669">
    <property type="entry name" value="4FE4S_MOW_BIS_MGD"/>
    <property type="match status" value="1"/>
</dbReference>
<dbReference type="Pfam" id="PF00384">
    <property type="entry name" value="Molybdopterin"/>
    <property type="match status" value="1"/>
</dbReference>
<dbReference type="GO" id="GO:0043546">
    <property type="term" value="F:molybdopterin cofactor binding"/>
    <property type="evidence" value="ECO:0007669"/>
    <property type="project" value="InterPro"/>
</dbReference>
<organism evidence="10 11">
    <name type="scientific">Desulfomonile tiedjei</name>
    <dbReference type="NCBI Taxonomy" id="2358"/>
    <lineage>
        <taxon>Bacteria</taxon>
        <taxon>Pseudomonadati</taxon>
        <taxon>Thermodesulfobacteriota</taxon>
        <taxon>Desulfomonilia</taxon>
        <taxon>Desulfomonilales</taxon>
        <taxon>Desulfomonilaceae</taxon>
        <taxon>Desulfomonile</taxon>
    </lineage>
</organism>
<keyword evidence="7" id="KW-0408">Iron</keyword>
<comment type="caution">
    <text evidence="10">The sequence shown here is derived from an EMBL/GenBank/DDBJ whole genome shotgun (WGS) entry which is preliminary data.</text>
</comment>
<dbReference type="GO" id="GO:0046872">
    <property type="term" value="F:metal ion binding"/>
    <property type="evidence" value="ECO:0007669"/>
    <property type="project" value="UniProtKB-KW"/>
</dbReference>
<keyword evidence="6" id="KW-0560">Oxidoreductase</keyword>
<dbReference type="Gene3D" id="3.30.2070.10">
    <property type="entry name" value="Formate dehydrogenase/DMSO reductase"/>
    <property type="match status" value="1"/>
</dbReference>
<evidence type="ECO:0000256" key="3">
    <source>
        <dbReference type="ARBA" id="ARBA00022505"/>
    </source>
</evidence>
<dbReference type="CDD" id="cd02778">
    <property type="entry name" value="MopB_CT_Thiosulfate-R-like"/>
    <property type="match status" value="1"/>
</dbReference>
<dbReference type="InterPro" id="IPR050612">
    <property type="entry name" value="Prok_Mopterin_Oxidored"/>
</dbReference>
<dbReference type="GO" id="GO:0051539">
    <property type="term" value="F:4 iron, 4 sulfur cluster binding"/>
    <property type="evidence" value="ECO:0007669"/>
    <property type="project" value="UniProtKB-KW"/>
</dbReference>
<keyword evidence="8" id="KW-0411">Iron-sulfur</keyword>
<dbReference type="Proteomes" id="UP000807825">
    <property type="component" value="Unassembled WGS sequence"/>
</dbReference>
<dbReference type="Gene3D" id="3.40.50.740">
    <property type="match status" value="1"/>
</dbReference>
<comment type="similarity">
    <text evidence="1">Belongs to the prokaryotic molybdopterin-containing oxidoreductase family.</text>
</comment>
<keyword evidence="5" id="KW-0732">Signal</keyword>
<keyword evidence="3" id="KW-0500">Molybdenum</keyword>
<dbReference type="PANTHER" id="PTHR43742">
    <property type="entry name" value="TRIMETHYLAMINE-N-OXIDE REDUCTASE"/>
    <property type="match status" value="1"/>
</dbReference>
<evidence type="ECO:0000256" key="8">
    <source>
        <dbReference type="ARBA" id="ARBA00023014"/>
    </source>
</evidence>
<evidence type="ECO:0000313" key="10">
    <source>
        <dbReference type="EMBL" id="MBI5250355.1"/>
    </source>
</evidence>
<evidence type="ECO:0000256" key="1">
    <source>
        <dbReference type="ARBA" id="ARBA00010312"/>
    </source>
</evidence>
<evidence type="ECO:0000256" key="5">
    <source>
        <dbReference type="ARBA" id="ARBA00022729"/>
    </source>
</evidence>
<dbReference type="Gene3D" id="2.40.40.20">
    <property type="match status" value="1"/>
</dbReference>
<evidence type="ECO:0000256" key="2">
    <source>
        <dbReference type="ARBA" id="ARBA00022485"/>
    </source>
</evidence>
<dbReference type="Pfam" id="PF01568">
    <property type="entry name" value="Molydop_binding"/>
    <property type="match status" value="1"/>
</dbReference>
<dbReference type="PANTHER" id="PTHR43742:SF9">
    <property type="entry name" value="TETRATHIONATE REDUCTASE SUBUNIT A"/>
    <property type="match status" value="1"/>
</dbReference>
<dbReference type="Gene3D" id="2.20.25.90">
    <property type="entry name" value="ADC-like domains"/>
    <property type="match status" value="1"/>
</dbReference>
<sequence>METTKYSQCEMCSARCPIEVTLQDGTVSTIFGNPNVGSIGTRLCAKGAGAKWFLYDTEKPTRPQIRVGPRGSGQWRDASWDEAYSYVAERLTSIKEKYGPESILVGWRGSLNNEFVKAFTRGLGSPNDFTHNSVCPLSLHTACQATLGVGRKALGFDIENAEYVVLYGRNIFESLTVAEVNQLMTAMDNGVKIVTVDPRASKTAVRSYYWVKIRPGTDWAFNLALMNEIMKNRLYDENFVNNWVKDFDALRRYVEPYTPEWAETETHVEASTIRKLAREFGEAKPKVIFHIGWFAARYVNEFHMRRSMLFLNALMGSYETEGGLFFKKGLADTGRKGMKELPSTIEAPKGDRFDCIGPGKKFPIVDKSQGIAHMLAEAAETEKPYPVKALMIYRFDPLYSTPDTKRLIRALDKFDLLVAIDVNWSNTAWYADVVLPETHFLERGDPIQERKGLKPILALRKKVVEPLLDTRPAWRIFKELADRMGFGDKFFYKDIDDYNKWKLSDTGIDISQFDEKGVVNLAKDKIYYDRQTGLKFKTPSKKIEVISSKMEDNGLESLPPYESVKVPEGKLRLIIGRNPLYTQGSMSNNKYIKEVLWDHPIWMNKDAAAKLGIKTGDKVNVHNEIGSGVATAYTTDGIHPEAVFIPHGFGKRAGAQKLAFGVGLADSELQGVVSDYIGGSAAMQECFVKIEKI</sequence>
<dbReference type="Gene3D" id="3.40.228.10">
    <property type="entry name" value="Dimethylsulfoxide Reductase, domain 2"/>
    <property type="match status" value="1"/>
</dbReference>
<dbReference type="GO" id="GO:0016491">
    <property type="term" value="F:oxidoreductase activity"/>
    <property type="evidence" value="ECO:0007669"/>
    <property type="project" value="UniProtKB-KW"/>
</dbReference>
<dbReference type="InterPro" id="IPR006963">
    <property type="entry name" value="Mopterin_OxRdtase_4Fe-4S_dom"/>
</dbReference>
<keyword evidence="2" id="KW-0004">4Fe-4S</keyword>
<dbReference type="SUPFAM" id="SSF50692">
    <property type="entry name" value="ADC-like"/>
    <property type="match status" value="1"/>
</dbReference>
<dbReference type="EMBL" id="JACRDE010000338">
    <property type="protein sequence ID" value="MBI5250355.1"/>
    <property type="molecule type" value="Genomic_DNA"/>
</dbReference>
<feature type="domain" description="4Fe-4S Mo/W bis-MGD-type" evidence="9">
    <location>
        <begin position="2"/>
        <end position="58"/>
    </location>
</feature>
<dbReference type="InterPro" id="IPR009010">
    <property type="entry name" value="Asp_de-COase-like_dom_sf"/>
</dbReference>
<protein>
    <submittedName>
        <fullName evidence="10">Molybdopterin-dependent oxidoreductase</fullName>
    </submittedName>
</protein>
<evidence type="ECO:0000313" key="11">
    <source>
        <dbReference type="Proteomes" id="UP000807825"/>
    </source>
</evidence>
<proteinExistence type="inferred from homology"/>
<evidence type="ECO:0000256" key="4">
    <source>
        <dbReference type="ARBA" id="ARBA00022723"/>
    </source>
</evidence>
<accession>A0A9D6V1I7</accession>
<dbReference type="SUPFAM" id="SSF53706">
    <property type="entry name" value="Formate dehydrogenase/DMSO reductase, domains 1-3"/>
    <property type="match status" value="1"/>
</dbReference>
<name>A0A9D6V1I7_9BACT</name>